<comment type="caution">
    <text evidence="7">The sequence shown here is derived from an EMBL/GenBank/DDBJ whole genome shotgun (WGS) entry which is preliminary data.</text>
</comment>
<dbReference type="GO" id="GO:0016765">
    <property type="term" value="F:transferase activity, transferring alkyl or aryl (other than methyl) groups"/>
    <property type="evidence" value="ECO:0007669"/>
    <property type="project" value="InterPro"/>
</dbReference>
<protein>
    <recommendedName>
        <fullName evidence="9">UbiA prenyltransferase</fullName>
    </recommendedName>
</protein>
<dbReference type="Pfam" id="PF01040">
    <property type="entry name" value="UbiA"/>
    <property type="match status" value="1"/>
</dbReference>
<dbReference type="PANTHER" id="PTHR42723">
    <property type="entry name" value="CHLOROPHYLL SYNTHASE"/>
    <property type="match status" value="1"/>
</dbReference>
<evidence type="ECO:0000313" key="7">
    <source>
        <dbReference type="EMBL" id="KAF2261284.1"/>
    </source>
</evidence>
<feature type="compositionally biased region" description="Polar residues" evidence="5">
    <location>
        <begin position="1"/>
        <end position="10"/>
    </location>
</feature>
<dbReference type="OrthoDB" id="434972at2759"/>
<keyword evidence="3 6" id="KW-1133">Transmembrane helix</keyword>
<sequence>MHSSAQTSTVKGRKNPPKKEQQIVAKNSTKWYKFRALPYHLFTIWLIACNDLKSIVLPETAFGIFSALAAPLTTNPNPTAIDVLSRLPRVVLWNWMNVLLFDIANQRLPSSIIEDRINKSWRPLPSGRLTETSARRLLLAIIPLVFLGSLWLGAVHETAAHAVLTWMYNDLGGADELYIIRNIINALGFMCYSSGATKVAAGEYDLTTRAYIWIAIVGAIIFSTLSMQDLPDVEGDAARGRLTSPLVNGDTFTRWEIAIPIFLWSIICPLFWGVNLLGYVITIVVGSLLAFRILWFRTVAGDKVSWKTWCFWTGTLYALPMFVST</sequence>
<feature type="transmembrane region" description="Helical" evidence="6">
    <location>
        <begin position="252"/>
        <end position="272"/>
    </location>
</feature>
<comment type="subcellular location">
    <subcellularLocation>
        <location evidence="1">Membrane</location>
        <topology evidence="1">Multi-pass membrane protein</topology>
    </subcellularLocation>
</comment>
<organism evidence="7 8">
    <name type="scientific">Lojkania enalia</name>
    <dbReference type="NCBI Taxonomy" id="147567"/>
    <lineage>
        <taxon>Eukaryota</taxon>
        <taxon>Fungi</taxon>
        <taxon>Dikarya</taxon>
        <taxon>Ascomycota</taxon>
        <taxon>Pezizomycotina</taxon>
        <taxon>Dothideomycetes</taxon>
        <taxon>Pleosporomycetidae</taxon>
        <taxon>Pleosporales</taxon>
        <taxon>Pleosporales incertae sedis</taxon>
        <taxon>Lojkania</taxon>
    </lineage>
</organism>
<feature type="transmembrane region" description="Helical" evidence="6">
    <location>
        <begin position="137"/>
        <end position="154"/>
    </location>
</feature>
<keyword evidence="2 6" id="KW-0812">Transmembrane</keyword>
<proteinExistence type="predicted"/>
<feature type="transmembrane region" description="Helical" evidence="6">
    <location>
        <begin position="278"/>
        <end position="295"/>
    </location>
</feature>
<evidence type="ECO:0000256" key="6">
    <source>
        <dbReference type="SAM" id="Phobius"/>
    </source>
</evidence>
<dbReference type="PANTHER" id="PTHR42723:SF1">
    <property type="entry name" value="CHLOROPHYLL SYNTHASE, CHLOROPLASTIC"/>
    <property type="match status" value="1"/>
</dbReference>
<accession>A0A9P4N3Z2</accession>
<evidence type="ECO:0000256" key="2">
    <source>
        <dbReference type="ARBA" id="ARBA00022692"/>
    </source>
</evidence>
<gene>
    <name evidence="7" type="ORF">CC78DRAFT_546771</name>
</gene>
<dbReference type="Proteomes" id="UP000800093">
    <property type="component" value="Unassembled WGS sequence"/>
</dbReference>
<dbReference type="AlphaFoldDB" id="A0A9P4N3Z2"/>
<dbReference type="InterPro" id="IPR000537">
    <property type="entry name" value="UbiA_prenyltransferase"/>
</dbReference>
<evidence type="ECO:0000256" key="1">
    <source>
        <dbReference type="ARBA" id="ARBA00004141"/>
    </source>
</evidence>
<dbReference type="EMBL" id="ML986660">
    <property type="protein sequence ID" value="KAF2261284.1"/>
    <property type="molecule type" value="Genomic_DNA"/>
</dbReference>
<evidence type="ECO:0000313" key="8">
    <source>
        <dbReference type="Proteomes" id="UP000800093"/>
    </source>
</evidence>
<evidence type="ECO:0000256" key="4">
    <source>
        <dbReference type="ARBA" id="ARBA00023136"/>
    </source>
</evidence>
<reference evidence="8" key="1">
    <citation type="journal article" date="2020" name="Stud. Mycol.">
        <title>101 Dothideomycetes genomes: A test case for predicting lifestyles and emergence of pathogens.</title>
        <authorList>
            <person name="Haridas S."/>
            <person name="Albert R."/>
            <person name="Binder M."/>
            <person name="Bloem J."/>
            <person name="LaButti K."/>
            <person name="Salamov A."/>
            <person name="Andreopoulos B."/>
            <person name="Baker S."/>
            <person name="Barry K."/>
            <person name="Bills G."/>
            <person name="Bluhm B."/>
            <person name="Cannon C."/>
            <person name="Castanera R."/>
            <person name="Culley D."/>
            <person name="Daum C."/>
            <person name="Ezra D."/>
            <person name="Gonzalez J."/>
            <person name="Henrissat B."/>
            <person name="Kuo A."/>
            <person name="Liang C."/>
            <person name="Lipzen A."/>
            <person name="Lutzoni F."/>
            <person name="Magnuson J."/>
            <person name="Mondo S."/>
            <person name="Nolan M."/>
            <person name="Ohm R."/>
            <person name="Pangilinan J."/>
            <person name="Park H.-J."/>
            <person name="Ramirez L."/>
            <person name="Alfaro M."/>
            <person name="Sun H."/>
            <person name="Tritt A."/>
            <person name="Yoshinaga Y."/>
            <person name="Zwiers L.-H."/>
            <person name="Turgeon B."/>
            <person name="Goodwin S."/>
            <person name="Spatafora J."/>
            <person name="Crous P."/>
            <person name="Grigoriev I."/>
        </authorList>
    </citation>
    <scope>NUCLEOTIDE SEQUENCE [LARGE SCALE GENOMIC DNA]</scope>
    <source>
        <strain evidence="8">CBS 304.66</strain>
    </source>
</reference>
<dbReference type="GO" id="GO:0016020">
    <property type="term" value="C:membrane"/>
    <property type="evidence" value="ECO:0007669"/>
    <property type="project" value="UniProtKB-SubCell"/>
</dbReference>
<dbReference type="CDD" id="cd13965">
    <property type="entry name" value="PT_UbiA_3"/>
    <property type="match status" value="1"/>
</dbReference>
<feature type="transmembrane region" description="Helical" evidence="6">
    <location>
        <begin position="210"/>
        <end position="231"/>
    </location>
</feature>
<name>A0A9P4N3Z2_9PLEO</name>
<dbReference type="InterPro" id="IPR050475">
    <property type="entry name" value="Prenyltransferase_related"/>
</dbReference>
<evidence type="ECO:0000256" key="5">
    <source>
        <dbReference type="SAM" id="MobiDB-lite"/>
    </source>
</evidence>
<keyword evidence="4 6" id="KW-0472">Membrane</keyword>
<evidence type="ECO:0000256" key="3">
    <source>
        <dbReference type="ARBA" id="ARBA00022989"/>
    </source>
</evidence>
<evidence type="ECO:0008006" key="9">
    <source>
        <dbReference type="Google" id="ProtNLM"/>
    </source>
</evidence>
<keyword evidence="8" id="KW-1185">Reference proteome</keyword>
<feature type="region of interest" description="Disordered" evidence="5">
    <location>
        <begin position="1"/>
        <end position="22"/>
    </location>
</feature>